<dbReference type="RefSeq" id="WP_377239808.1">
    <property type="nucleotide sequence ID" value="NZ_JBHLXP010000001.1"/>
</dbReference>
<proteinExistence type="predicted"/>
<dbReference type="PANTHER" id="PTHR30055">
    <property type="entry name" value="HTH-TYPE TRANSCRIPTIONAL REGULATOR RUTR"/>
    <property type="match status" value="1"/>
</dbReference>
<dbReference type="InterPro" id="IPR041674">
    <property type="entry name" value="TetR_C_22"/>
</dbReference>
<dbReference type="Gene3D" id="1.10.357.10">
    <property type="entry name" value="Tetracycline Repressor, domain 2"/>
    <property type="match status" value="1"/>
</dbReference>
<keyword evidence="3" id="KW-0804">Transcription</keyword>
<comment type="caution">
    <text evidence="6">The sequence shown here is derived from an EMBL/GenBank/DDBJ whole genome shotgun (WGS) entry which is preliminary data.</text>
</comment>
<name>A0ABV6B7Z7_9GAMM</name>
<evidence type="ECO:0000256" key="3">
    <source>
        <dbReference type="ARBA" id="ARBA00023163"/>
    </source>
</evidence>
<evidence type="ECO:0000313" key="7">
    <source>
        <dbReference type="Proteomes" id="UP001589813"/>
    </source>
</evidence>
<dbReference type="PROSITE" id="PS50977">
    <property type="entry name" value="HTH_TETR_2"/>
    <property type="match status" value="1"/>
</dbReference>
<dbReference type="SUPFAM" id="SSF46689">
    <property type="entry name" value="Homeodomain-like"/>
    <property type="match status" value="1"/>
</dbReference>
<dbReference type="Pfam" id="PF17928">
    <property type="entry name" value="TetR_C_22"/>
    <property type="match status" value="1"/>
</dbReference>
<gene>
    <name evidence="6" type="ORF">ACFFJP_01690</name>
</gene>
<organism evidence="6 7">
    <name type="scientific">Rheinheimera tilapiae</name>
    <dbReference type="NCBI Taxonomy" id="875043"/>
    <lineage>
        <taxon>Bacteria</taxon>
        <taxon>Pseudomonadati</taxon>
        <taxon>Pseudomonadota</taxon>
        <taxon>Gammaproteobacteria</taxon>
        <taxon>Chromatiales</taxon>
        <taxon>Chromatiaceae</taxon>
        <taxon>Rheinheimera</taxon>
    </lineage>
</organism>
<dbReference type="EMBL" id="JBHLXP010000001">
    <property type="protein sequence ID" value="MFC0046999.1"/>
    <property type="molecule type" value="Genomic_DNA"/>
</dbReference>
<evidence type="ECO:0000256" key="1">
    <source>
        <dbReference type="ARBA" id="ARBA00023015"/>
    </source>
</evidence>
<evidence type="ECO:0000256" key="2">
    <source>
        <dbReference type="ARBA" id="ARBA00023125"/>
    </source>
</evidence>
<dbReference type="Proteomes" id="UP001589813">
    <property type="component" value="Unassembled WGS sequence"/>
</dbReference>
<keyword evidence="2 4" id="KW-0238">DNA-binding</keyword>
<evidence type="ECO:0000259" key="5">
    <source>
        <dbReference type="PROSITE" id="PS50977"/>
    </source>
</evidence>
<dbReference type="Pfam" id="PF00440">
    <property type="entry name" value="TetR_N"/>
    <property type="match status" value="1"/>
</dbReference>
<reference evidence="6 7" key="1">
    <citation type="submission" date="2024-09" db="EMBL/GenBank/DDBJ databases">
        <authorList>
            <person name="Sun Q."/>
            <person name="Mori K."/>
        </authorList>
    </citation>
    <scope>NUCLEOTIDE SEQUENCE [LARGE SCALE GENOMIC DNA]</scope>
    <source>
        <strain evidence="6 7">KCTC 23315</strain>
    </source>
</reference>
<evidence type="ECO:0000313" key="6">
    <source>
        <dbReference type="EMBL" id="MFC0046999.1"/>
    </source>
</evidence>
<evidence type="ECO:0000256" key="4">
    <source>
        <dbReference type="PROSITE-ProRule" id="PRU00335"/>
    </source>
</evidence>
<dbReference type="InterPro" id="IPR050109">
    <property type="entry name" value="HTH-type_TetR-like_transc_reg"/>
</dbReference>
<feature type="domain" description="HTH tetR-type" evidence="5">
    <location>
        <begin position="18"/>
        <end position="78"/>
    </location>
</feature>
<feature type="DNA-binding region" description="H-T-H motif" evidence="4">
    <location>
        <begin position="41"/>
        <end position="60"/>
    </location>
</feature>
<sequence>MDQTNEPVVRSPQQQRSKQRADQILAAARAIILEKGCANLTISEIAEVAGITPGSMYQYYRNKAAIVLALGQYYVEQFQLRLAQIFTEPVSNREQLSMLFLQVLEQHYQLFRDDPVVRDIWAGAATDKDMQNLEQQDNVRHLQFFCSAAAPFFPPSAAPELHRTLNLLLHFGIAGSRLALDQDEVEGRQTLNAAKKMLGEVWIQFCRNYTD</sequence>
<dbReference type="InterPro" id="IPR001647">
    <property type="entry name" value="HTH_TetR"/>
</dbReference>
<dbReference type="InterPro" id="IPR009057">
    <property type="entry name" value="Homeodomain-like_sf"/>
</dbReference>
<dbReference type="PRINTS" id="PR00455">
    <property type="entry name" value="HTHTETR"/>
</dbReference>
<keyword evidence="7" id="KW-1185">Reference proteome</keyword>
<dbReference type="PANTHER" id="PTHR30055:SF234">
    <property type="entry name" value="HTH-TYPE TRANSCRIPTIONAL REGULATOR BETI"/>
    <property type="match status" value="1"/>
</dbReference>
<keyword evidence="1" id="KW-0805">Transcription regulation</keyword>
<protein>
    <submittedName>
        <fullName evidence="6">TetR family transcriptional regulator</fullName>
    </submittedName>
</protein>
<accession>A0ABV6B7Z7</accession>